<dbReference type="Gene3D" id="2.70.150.10">
    <property type="entry name" value="Calcium-transporting ATPase, cytoplasmic transduction domain A"/>
    <property type="match status" value="1"/>
</dbReference>
<name>S0NNL9_9ENTE</name>
<accession>S0NNL9</accession>
<dbReference type="Pfam" id="PF00689">
    <property type="entry name" value="Cation_ATPase_C"/>
    <property type="match status" value="1"/>
</dbReference>
<sequence>MLHYKKEKELILEEFSVDPNTGLSPKQVINQREVYGENKLPEEAEDPYWKVFLKNFKEPIVIVLLGAVVLSFLSSYYAFQIQNDPKHGVEALYEAIAILILILINACLGFWQEISARKSLNALKEMNNRQTTVLRDGQWQKIVATELVVGDIVRAQVGDFVEADVRWIEANELQVIESHLTGEADAIQKTTEVITETVEVGDRINMGFSGSTVSNGQGIGVVVGVGKDTELGNIAQLIQSVGSKKSPLQNTVSQLTKTLMLISGGIVVLTFIVGIIRAGEFSIDSITSVLSTSIALAVASIPDALPAVLSIVLTIGAAKMAKNKGLIKSLTSVETLGGTSYICSDKTGTLTKNEMTVVKFTANGTSYDVTGLGYAPKGSIKVLSDQKTNAQPFLYGAVLCNEATVKEVDGDYKPFGNPTEVALTVLGQKANVRKNDLLENETIIRTLPFTSDRKMMSVVIQNQDGYMLYTKGAPDVVLNQSQGVLVADKIDTRDHAKQQFNQTVEEYAEKALRTLAVAYRPLTKEQAMEASVEELEQELILTGVAGIIDPAREEVKESIKVLHEANVEVVMITGDHEKTARAIAYELGIVNDKQAPVIKGVELEEMTDDELFEKVKTTNVYARVSPEHKQRIVKQLQAHGEVVAMTGDGVNDAPALRVADIGIAMGIAGTEVTKDSADLILLDDKFTTIEKSVQSGRTIYGNIKNFMRHELTTNVAEVLSLLIGLFFFTHTIGNVPGSTPVLTALMVLWVNMVSDAVPSFSLGYDVAESDIMKEQPRDPKESVLANYTWSRVLIRGTVMGLVVFAAFYLAAKAGMSSNEAQTVAFLTLVYGQLWHVFDARSSKTLFRRNPFGNPRLLLAVGFAAISSFLVTIIPFFNTVMGTAPLTLPIYMMVIFIPALPTFVLSGIKEVFGIKIW</sequence>
<dbReference type="GO" id="GO:1990573">
    <property type="term" value="P:potassium ion import across plasma membrane"/>
    <property type="evidence" value="ECO:0007669"/>
    <property type="project" value="TreeGrafter"/>
</dbReference>
<dbReference type="InterPro" id="IPR036412">
    <property type="entry name" value="HAD-like_sf"/>
</dbReference>
<dbReference type="PROSITE" id="PS00154">
    <property type="entry name" value="ATPASE_E1_E2"/>
    <property type="match status" value="1"/>
</dbReference>
<dbReference type="GO" id="GO:0030007">
    <property type="term" value="P:intracellular potassium ion homeostasis"/>
    <property type="evidence" value="ECO:0007669"/>
    <property type="project" value="TreeGrafter"/>
</dbReference>
<dbReference type="NCBIfam" id="TIGR01494">
    <property type="entry name" value="ATPase_P-type"/>
    <property type="match status" value="3"/>
</dbReference>
<evidence type="ECO:0000256" key="4">
    <source>
        <dbReference type="ARBA" id="ARBA00022692"/>
    </source>
</evidence>
<dbReference type="PANTHER" id="PTHR43294">
    <property type="entry name" value="SODIUM/POTASSIUM-TRANSPORTING ATPASE SUBUNIT ALPHA"/>
    <property type="match status" value="1"/>
</dbReference>
<dbReference type="InterPro" id="IPR050510">
    <property type="entry name" value="Cation_transp_ATPase_P-type"/>
</dbReference>
<evidence type="ECO:0000256" key="8">
    <source>
        <dbReference type="ARBA" id="ARBA00022989"/>
    </source>
</evidence>
<dbReference type="GO" id="GO:0005524">
    <property type="term" value="F:ATP binding"/>
    <property type="evidence" value="ECO:0007669"/>
    <property type="project" value="UniProtKB-KW"/>
</dbReference>
<reference evidence="12 13" key="1">
    <citation type="submission" date="2013-03" db="EMBL/GenBank/DDBJ databases">
        <title>The Genome Sequence of Enterococcus sulfureus ATCC_49903 (PacBio/Illumina hybrid assembly).</title>
        <authorList>
            <consortium name="The Broad Institute Genomics Platform"/>
            <consortium name="The Broad Institute Genome Sequencing Center for Infectious Disease"/>
            <person name="Earl A."/>
            <person name="Russ C."/>
            <person name="Gilmore M."/>
            <person name="Surin D."/>
            <person name="Walker B."/>
            <person name="Young S."/>
            <person name="Zeng Q."/>
            <person name="Gargeya S."/>
            <person name="Fitzgerald M."/>
            <person name="Haas B."/>
            <person name="Abouelleil A."/>
            <person name="Allen A.W."/>
            <person name="Alvarado L."/>
            <person name="Arachchi H.M."/>
            <person name="Berlin A.M."/>
            <person name="Chapman S.B."/>
            <person name="Gainer-Dewar J."/>
            <person name="Goldberg J."/>
            <person name="Griggs A."/>
            <person name="Gujja S."/>
            <person name="Hansen M."/>
            <person name="Howarth C."/>
            <person name="Imamovic A."/>
            <person name="Ireland A."/>
            <person name="Larimer J."/>
            <person name="McCowan C."/>
            <person name="Murphy C."/>
            <person name="Pearson M."/>
            <person name="Poon T.W."/>
            <person name="Priest M."/>
            <person name="Roberts A."/>
            <person name="Saif S."/>
            <person name="Shea T."/>
            <person name="Sisk P."/>
            <person name="Sykes S."/>
            <person name="Wortman J."/>
            <person name="Nusbaum C."/>
            <person name="Birren B."/>
        </authorList>
    </citation>
    <scope>NUCLEOTIDE SEQUENCE [LARGE SCALE GENOMIC DNA]</scope>
    <source>
        <strain evidence="12 13">ATCC 49903</strain>
    </source>
</reference>
<evidence type="ECO:0000256" key="1">
    <source>
        <dbReference type="ARBA" id="ARBA00004651"/>
    </source>
</evidence>
<dbReference type="FunFam" id="3.40.50.1000:FF:000028">
    <property type="entry name" value="Calcium-transporting P-type ATPase, putative"/>
    <property type="match status" value="1"/>
</dbReference>
<dbReference type="SUPFAM" id="SSF81660">
    <property type="entry name" value="Metal cation-transporting ATPase, ATP-binding domain N"/>
    <property type="match status" value="1"/>
</dbReference>
<evidence type="ECO:0000256" key="5">
    <source>
        <dbReference type="ARBA" id="ARBA00022741"/>
    </source>
</evidence>
<dbReference type="eggNOG" id="COG0474">
    <property type="taxonomic scope" value="Bacteria"/>
</dbReference>
<dbReference type="Proteomes" id="UP000015961">
    <property type="component" value="Unassembled WGS sequence"/>
</dbReference>
<evidence type="ECO:0000256" key="3">
    <source>
        <dbReference type="ARBA" id="ARBA00022475"/>
    </source>
</evidence>
<keyword evidence="9 10" id="KW-0472">Membrane</keyword>
<feature type="transmembrane region" description="Helical" evidence="10">
    <location>
        <begin position="294"/>
        <end position="318"/>
    </location>
</feature>
<dbReference type="InterPro" id="IPR044492">
    <property type="entry name" value="P_typ_ATPase_HD_dom"/>
</dbReference>
<dbReference type="FunFam" id="3.40.50.1000:FF:000001">
    <property type="entry name" value="Phospholipid-transporting ATPase IC"/>
    <property type="match status" value="1"/>
</dbReference>
<dbReference type="Pfam" id="PF00690">
    <property type="entry name" value="Cation_ATPase_N"/>
    <property type="match status" value="1"/>
</dbReference>
<comment type="similarity">
    <text evidence="2">Belongs to the cation transport ATPase (P-type) (TC 3.A.3) family. Type IIA subfamily.</text>
</comment>
<dbReference type="PANTHER" id="PTHR43294:SF21">
    <property type="entry name" value="CATION TRANSPORTING ATPASE"/>
    <property type="match status" value="1"/>
</dbReference>
<feature type="transmembrane region" description="Helical" evidence="10">
    <location>
        <begin position="888"/>
        <end position="907"/>
    </location>
</feature>
<dbReference type="GO" id="GO:0005886">
    <property type="term" value="C:plasma membrane"/>
    <property type="evidence" value="ECO:0007669"/>
    <property type="project" value="UniProtKB-SubCell"/>
</dbReference>
<dbReference type="SUPFAM" id="SSF81665">
    <property type="entry name" value="Calcium ATPase, transmembrane domain M"/>
    <property type="match status" value="1"/>
</dbReference>
<dbReference type="SUPFAM" id="SSF81653">
    <property type="entry name" value="Calcium ATPase, transduction domain A"/>
    <property type="match status" value="1"/>
</dbReference>
<evidence type="ECO:0000256" key="2">
    <source>
        <dbReference type="ARBA" id="ARBA00005675"/>
    </source>
</evidence>
<dbReference type="Pfam" id="PF00122">
    <property type="entry name" value="E1-E2_ATPase"/>
    <property type="match status" value="1"/>
</dbReference>
<gene>
    <name evidence="12" type="ORF">I573_02200</name>
</gene>
<dbReference type="Pfam" id="PF13246">
    <property type="entry name" value="Cation_ATPase"/>
    <property type="match status" value="1"/>
</dbReference>
<comment type="subcellular location">
    <subcellularLocation>
        <location evidence="1">Cell membrane</location>
        <topology evidence="1">Multi-pass membrane protein</topology>
    </subcellularLocation>
</comment>
<dbReference type="SUPFAM" id="SSF56784">
    <property type="entry name" value="HAD-like"/>
    <property type="match status" value="1"/>
</dbReference>
<proteinExistence type="inferred from homology"/>
<dbReference type="Gene3D" id="3.40.50.1000">
    <property type="entry name" value="HAD superfamily/HAD-like"/>
    <property type="match status" value="1"/>
</dbReference>
<keyword evidence="13" id="KW-1185">Reference proteome</keyword>
<dbReference type="EMBL" id="ASWO01000007">
    <property type="protein sequence ID" value="EOT83087.1"/>
    <property type="molecule type" value="Genomic_DNA"/>
</dbReference>
<dbReference type="InterPro" id="IPR023298">
    <property type="entry name" value="ATPase_P-typ_TM_dom_sf"/>
</dbReference>
<feature type="transmembrane region" description="Helical" evidence="10">
    <location>
        <begin position="788"/>
        <end position="808"/>
    </location>
</feature>
<evidence type="ECO:0000256" key="9">
    <source>
        <dbReference type="ARBA" id="ARBA00023136"/>
    </source>
</evidence>
<dbReference type="GO" id="GO:0006883">
    <property type="term" value="P:intracellular sodium ion homeostasis"/>
    <property type="evidence" value="ECO:0007669"/>
    <property type="project" value="TreeGrafter"/>
</dbReference>
<protein>
    <submittedName>
        <fullName evidence="12">Calcium-translocating P-type ATPase, PMCA-type</fullName>
    </submittedName>
</protein>
<dbReference type="Gene3D" id="3.40.1110.10">
    <property type="entry name" value="Calcium-transporting ATPase, cytoplasmic domain N"/>
    <property type="match status" value="1"/>
</dbReference>
<evidence type="ECO:0000256" key="10">
    <source>
        <dbReference type="SAM" id="Phobius"/>
    </source>
</evidence>
<feature type="transmembrane region" description="Helical" evidence="10">
    <location>
        <begin position="711"/>
        <end position="729"/>
    </location>
</feature>
<dbReference type="InterPro" id="IPR001757">
    <property type="entry name" value="P_typ_ATPase"/>
</dbReference>
<dbReference type="GO" id="GO:0036376">
    <property type="term" value="P:sodium ion export across plasma membrane"/>
    <property type="evidence" value="ECO:0007669"/>
    <property type="project" value="TreeGrafter"/>
</dbReference>
<feature type="transmembrane region" description="Helical" evidence="10">
    <location>
        <begin position="91"/>
        <end position="111"/>
    </location>
</feature>
<dbReference type="SFLD" id="SFLDG00002">
    <property type="entry name" value="C1.7:_P-type_atpase_like"/>
    <property type="match status" value="1"/>
</dbReference>
<keyword evidence="6" id="KW-0067">ATP-binding</keyword>
<dbReference type="InterPro" id="IPR008250">
    <property type="entry name" value="ATPase_P-typ_transduc_dom_A_sf"/>
</dbReference>
<organism evidence="12 13">
    <name type="scientific">Enterococcus sulfureus ATCC 49903</name>
    <dbReference type="NCBI Taxonomy" id="1140003"/>
    <lineage>
        <taxon>Bacteria</taxon>
        <taxon>Bacillati</taxon>
        <taxon>Bacillota</taxon>
        <taxon>Bacilli</taxon>
        <taxon>Lactobacillales</taxon>
        <taxon>Enterococcaceae</taxon>
        <taxon>Enterococcus</taxon>
    </lineage>
</organism>
<dbReference type="GO" id="GO:1902600">
    <property type="term" value="P:proton transmembrane transport"/>
    <property type="evidence" value="ECO:0007669"/>
    <property type="project" value="TreeGrafter"/>
</dbReference>
<dbReference type="RefSeq" id="WP_016186315.1">
    <property type="nucleotide sequence ID" value="NZ_ASWO01000007.1"/>
</dbReference>
<dbReference type="InterPro" id="IPR023214">
    <property type="entry name" value="HAD_sf"/>
</dbReference>
<dbReference type="InterPro" id="IPR006068">
    <property type="entry name" value="ATPase_P-typ_cation-transptr_C"/>
</dbReference>
<evidence type="ECO:0000313" key="12">
    <source>
        <dbReference type="EMBL" id="EOT83087.1"/>
    </source>
</evidence>
<dbReference type="InterPro" id="IPR023299">
    <property type="entry name" value="ATPase_P-typ_cyto_dom_N"/>
</dbReference>
<dbReference type="GO" id="GO:0005391">
    <property type="term" value="F:P-type sodium:potassium-exchanging transporter activity"/>
    <property type="evidence" value="ECO:0007669"/>
    <property type="project" value="TreeGrafter"/>
</dbReference>
<keyword evidence="3" id="KW-1003">Cell membrane</keyword>
<evidence type="ECO:0000259" key="11">
    <source>
        <dbReference type="SMART" id="SM00831"/>
    </source>
</evidence>
<evidence type="ECO:0000313" key="13">
    <source>
        <dbReference type="Proteomes" id="UP000015961"/>
    </source>
</evidence>
<dbReference type="STRING" id="1140003.OMY_01883"/>
<keyword evidence="5" id="KW-0547">Nucleotide-binding</keyword>
<feature type="transmembrane region" description="Helical" evidence="10">
    <location>
        <begin position="60"/>
        <end position="79"/>
    </location>
</feature>
<keyword evidence="7" id="KW-1278">Translocase</keyword>
<dbReference type="SMART" id="SM00831">
    <property type="entry name" value="Cation_ATPase_N"/>
    <property type="match status" value="1"/>
</dbReference>
<dbReference type="InterPro" id="IPR004014">
    <property type="entry name" value="ATPase_P-typ_cation-transptr_N"/>
</dbReference>
<dbReference type="PRINTS" id="PR00119">
    <property type="entry name" value="CATATPASE"/>
</dbReference>
<dbReference type="PATRIC" id="fig|1140003.3.peg.1814"/>
<keyword evidence="8 10" id="KW-1133">Transmembrane helix</keyword>
<dbReference type="Gene3D" id="1.20.1110.10">
    <property type="entry name" value="Calcium-transporting ATPase, transmembrane domain"/>
    <property type="match status" value="1"/>
</dbReference>
<dbReference type="SFLD" id="SFLDF00027">
    <property type="entry name" value="p-type_atpase"/>
    <property type="match status" value="1"/>
</dbReference>
<evidence type="ECO:0000256" key="7">
    <source>
        <dbReference type="ARBA" id="ARBA00022967"/>
    </source>
</evidence>
<dbReference type="GO" id="GO:0016887">
    <property type="term" value="F:ATP hydrolysis activity"/>
    <property type="evidence" value="ECO:0007669"/>
    <property type="project" value="InterPro"/>
</dbReference>
<dbReference type="InterPro" id="IPR059000">
    <property type="entry name" value="ATPase_P-type_domA"/>
</dbReference>
<feature type="transmembrane region" description="Helical" evidence="10">
    <location>
        <begin position="857"/>
        <end position="876"/>
    </location>
</feature>
<dbReference type="InterPro" id="IPR018303">
    <property type="entry name" value="ATPase_P-typ_P_site"/>
</dbReference>
<dbReference type="PRINTS" id="PR00120">
    <property type="entry name" value="HATPASE"/>
</dbReference>
<feature type="domain" description="Cation-transporting P-type ATPase N-terminal" evidence="11">
    <location>
        <begin position="2"/>
        <end position="76"/>
    </location>
</feature>
<feature type="transmembrane region" description="Helical" evidence="10">
    <location>
        <begin position="259"/>
        <end position="279"/>
    </location>
</feature>
<dbReference type="OrthoDB" id="9760364at2"/>
<keyword evidence="4 10" id="KW-0812">Transmembrane</keyword>
<comment type="caution">
    <text evidence="12">The sequence shown here is derived from an EMBL/GenBank/DDBJ whole genome shotgun (WGS) entry which is preliminary data.</text>
</comment>
<dbReference type="AlphaFoldDB" id="S0NNL9"/>
<evidence type="ECO:0000256" key="6">
    <source>
        <dbReference type="ARBA" id="ARBA00022840"/>
    </source>
</evidence>
<dbReference type="SFLD" id="SFLDS00003">
    <property type="entry name" value="Haloacid_Dehalogenase"/>
    <property type="match status" value="1"/>
</dbReference>